<gene>
    <name evidence="3" type="ORF">CLEI1391_LOCUS12611</name>
</gene>
<keyword evidence="1" id="KW-0175">Coiled coil</keyword>
<accession>A0A7S0RU06</accession>
<dbReference type="EMBL" id="HBFB01022420">
    <property type="protein sequence ID" value="CAD8685899.1"/>
    <property type="molecule type" value="Transcribed_RNA"/>
</dbReference>
<feature type="region of interest" description="Disordered" evidence="2">
    <location>
        <begin position="454"/>
        <end position="482"/>
    </location>
</feature>
<feature type="compositionally biased region" description="Polar residues" evidence="2">
    <location>
        <begin position="601"/>
        <end position="614"/>
    </location>
</feature>
<protein>
    <submittedName>
        <fullName evidence="3">Uncharacterized protein</fullName>
    </submittedName>
</protein>
<reference evidence="3" key="1">
    <citation type="submission" date="2021-01" db="EMBL/GenBank/DDBJ databases">
        <authorList>
            <person name="Corre E."/>
            <person name="Pelletier E."/>
            <person name="Niang G."/>
            <person name="Scheremetjew M."/>
            <person name="Finn R."/>
            <person name="Kale V."/>
            <person name="Holt S."/>
            <person name="Cochrane G."/>
            <person name="Meng A."/>
            <person name="Brown T."/>
            <person name="Cohen L."/>
        </authorList>
    </citation>
    <scope>NUCLEOTIDE SEQUENCE</scope>
    <source>
        <strain evidence="3">SAG 11-49</strain>
    </source>
</reference>
<evidence type="ECO:0000313" key="3">
    <source>
        <dbReference type="EMBL" id="CAD8685899.1"/>
    </source>
</evidence>
<feature type="region of interest" description="Disordered" evidence="2">
    <location>
        <begin position="593"/>
        <end position="621"/>
    </location>
</feature>
<organism evidence="3">
    <name type="scientific">Chlamydomonas leiostraca</name>
    <dbReference type="NCBI Taxonomy" id="1034604"/>
    <lineage>
        <taxon>Eukaryota</taxon>
        <taxon>Viridiplantae</taxon>
        <taxon>Chlorophyta</taxon>
        <taxon>core chlorophytes</taxon>
        <taxon>Chlorophyceae</taxon>
        <taxon>CS clade</taxon>
        <taxon>Chlamydomonadales</taxon>
        <taxon>Chlamydomonadaceae</taxon>
        <taxon>Chlamydomonas</taxon>
    </lineage>
</organism>
<feature type="region of interest" description="Disordered" evidence="2">
    <location>
        <begin position="537"/>
        <end position="579"/>
    </location>
</feature>
<sequence length="735" mass="74146">MAAGLGNGNLLMAPTALPSEPMFSARPQNVSQMAALEEAKAMMQQNRQLLSQIQAGAPGAGLPGFAAPKLPMAPKPNGLNGFELVPGSLAQQQLQGLQNAQRLQAAMGGQQVPKQQVLNQAMINQAAQMMQANPLMAGALGYNNVPAAGGAGNGGLQYLQNGQLAAAAAAAAASQQAQARAVQAAQAQAQAQAQARVAAAMGQMLQGPGNGVRPVGAVPGGVPAASAQLLALQRAAANGQLMLQNGKPVLMQNGAAAAAQAAAANKAQLLNAAAALQAQQKQLQALNQLKAEVIARSQLAQGQQALQAQQLQQQQNNLTTAALIKQLQLQDAMAKQDALARATGMQGNGNGINGNALAELLLRQNAHHQQQQQQQQMAQRPNAQAVAQMQNNAAVQALLQARANGQAAQMQANGNGMMGMGVNASAAEALLASLQNKQQQLAQAAASNLANTAASQAGGSDAGNAPSSPNGSTSSASSAHSAASKEQRRLALACVALQLARGGISVEQAINSGIMGGMSVTDVRFIVECYNAERERMRQSSPAGSLEGNAAEAAQRAQNGSHAPSPAGSVAGSHADEQSAGAGMLPQLSRLAAARDGATPAASSDHGSPRSVTTAGGGLNHDALSSNPDAAAAAAAQAALNFNAFSYDFFGEAGPSAALEGELLEELEPTAEEAAAAAAAANGGLPEMTADEKAWLRSAADANNQMWAGPGEEEGESNDDLAARLANLDLGSGFF</sequence>
<evidence type="ECO:0000256" key="1">
    <source>
        <dbReference type="SAM" id="Coils"/>
    </source>
</evidence>
<dbReference type="AlphaFoldDB" id="A0A7S0RU06"/>
<proteinExistence type="predicted"/>
<feature type="coiled-coil region" evidence="1">
    <location>
        <begin position="259"/>
        <end position="296"/>
    </location>
</feature>
<evidence type="ECO:0000256" key="2">
    <source>
        <dbReference type="SAM" id="MobiDB-lite"/>
    </source>
</evidence>
<feature type="region of interest" description="Disordered" evidence="2">
    <location>
        <begin position="366"/>
        <end position="385"/>
    </location>
</feature>
<name>A0A7S0RU06_9CHLO</name>